<dbReference type="Gene3D" id="3.90.1720.10">
    <property type="entry name" value="endopeptidase domain like (from Nostoc punctiforme)"/>
    <property type="match status" value="1"/>
</dbReference>
<keyword evidence="7" id="KW-0732">Signal</keyword>
<evidence type="ECO:0000256" key="2">
    <source>
        <dbReference type="ARBA" id="ARBA00022670"/>
    </source>
</evidence>
<comment type="caution">
    <text evidence="9">The sequence shown here is derived from an EMBL/GenBank/DDBJ whole genome shotgun (WGS) entry which is preliminary data.</text>
</comment>
<name>A0ABN1AWN9_9ACTN</name>
<keyword evidence="3" id="KW-0378">Hydrolase</keyword>
<keyword evidence="10" id="KW-1185">Reference proteome</keyword>
<organism evidence="9 10">
    <name type="scientific">Streptomyces olivaceiscleroticus</name>
    <dbReference type="NCBI Taxonomy" id="68245"/>
    <lineage>
        <taxon>Bacteria</taxon>
        <taxon>Bacillati</taxon>
        <taxon>Actinomycetota</taxon>
        <taxon>Actinomycetes</taxon>
        <taxon>Kitasatosporales</taxon>
        <taxon>Streptomycetaceae</taxon>
        <taxon>Streptomyces</taxon>
    </lineage>
</organism>
<sequence>MRGRFRRTVGTVALLSAAAVALPAAPGYATPRPAAPPDIPVSELLTRLQKLYQQTEAATEAYNATEEDLKAQAERSKKLDGRLKDARADLAQGRADAGRLAREQYTGSGPGGLSPYVQFLLSKDPEQALDRGHLLKEAAGHQADTVTRLAGSAAEADKLATAAKKALEKKKSLAEKQKKQKATVESRLREVEAMLSSLSPEQLAELSRLERAGMADAQKAFLGSGKLGGPQAPSKGGQRAMAYALTQVGKPYVWGAEGPDSFDCSGLTSQAWAHAGKPIPRTSQEQWKQLPHVSLRKLRPGDLVIYFPGATHVAMYIGEGMVVQAPRPGADVKISPIAANPLLGAVRPDEDAASLKNYTPPEVPEEAKKGSDTGYSSPSAPKD</sequence>
<dbReference type="PANTHER" id="PTHR47359">
    <property type="entry name" value="PEPTIDOGLYCAN DL-ENDOPEPTIDASE CWLO"/>
    <property type="match status" value="1"/>
</dbReference>
<proteinExistence type="inferred from homology"/>
<evidence type="ECO:0000256" key="5">
    <source>
        <dbReference type="SAM" id="Coils"/>
    </source>
</evidence>
<evidence type="ECO:0000256" key="7">
    <source>
        <dbReference type="SAM" id="SignalP"/>
    </source>
</evidence>
<dbReference type="Pfam" id="PF00877">
    <property type="entry name" value="NLPC_P60"/>
    <property type="match status" value="1"/>
</dbReference>
<evidence type="ECO:0000313" key="9">
    <source>
        <dbReference type="EMBL" id="GAA0485414.1"/>
    </source>
</evidence>
<dbReference type="InterPro" id="IPR000064">
    <property type="entry name" value="NLP_P60_dom"/>
</dbReference>
<feature type="compositionally biased region" description="Polar residues" evidence="6">
    <location>
        <begin position="373"/>
        <end position="383"/>
    </location>
</feature>
<dbReference type="PROSITE" id="PS51935">
    <property type="entry name" value="NLPC_P60"/>
    <property type="match status" value="1"/>
</dbReference>
<evidence type="ECO:0000259" key="8">
    <source>
        <dbReference type="PROSITE" id="PS51935"/>
    </source>
</evidence>
<gene>
    <name evidence="9" type="ORF">GCM10010361_57810</name>
</gene>
<comment type="similarity">
    <text evidence="1">Belongs to the peptidase C40 family.</text>
</comment>
<evidence type="ECO:0000313" key="10">
    <source>
        <dbReference type="Proteomes" id="UP001500909"/>
    </source>
</evidence>
<dbReference type="Proteomes" id="UP001500909">
    <property type="component" value="Unassembled WGS sequence"/>
</dbReference>
<dbReference type="PROSITE" id="PS01070">
    <property type="entry name" value="NUCLEASE_NON_SPEC"/>
    <property type="match status" value="1"/>
</dbReference>
<feature type="region of interest" description="Disordered" evidence="6">
    <location>
        <begin position="351"/>
        <end position="383"/>
    </location>
</feature>
<evidence type="ECO:0000256" key="6">
    <source>
        <dbReference type="SAM" id="MobiDB-lite"/>
    </source>
</evidence>
<evidence type="ECO:0000256" key="4">
    <source>
        <dbReference type="ARBA" id="ARBA00022807"/>
    </source>
</evidence>
<dbReference type="PANTHER" id="PTHR47359:SF3">
    <property type="entry name" value="NLP_P60 DOMAIN-CONTAINING PROTEIN-RELATED"/>
    <property type="match status" value="1"/>
</dbReference>
<evidence type="ECO:0000256" key="1">
    <source>
        <dbReference type="ARBA" id="ARBA00007074"/>
    </source>
</evidence>
<dbReference type="InterPro" id="IPR051794">
    <property type="entry name" value="PG_Endopeptidase_C40"/>
</dbReference>
<feature type="signal peptide" evidence="7">
    <location>
        <begin position="1"/>
        <end position="29"/>
    </location>
</feature>
<dbReference type="InterPro" id="IPR038765">
    <property type="entry name" value="Papain-like_cys_pep_sf"/>
</dbReference>
<keyword evidence="2" id="KW-0645">Protease</keyword>
<dbReference type="InterPro" id="IPR018524">
    <property type="entry name" value="DNA/RNA_endonuclease_AS"/>
</dbReference>
<reference evidence="9 10" key="1">
    <citation type="journal article" date="2019" name="Int. J. Syst. Evol. Microbiol.">
        <title>The Global Catalogue of Microorganisms (GCM) 10K type strain sequencing project: providing services to taxonomists for standard genome sequencing and annotation.</title>
        <authorList>
            <consortium name="The Broad Institute Genomics Platform"/>
            <consortium name="The Broad Institute Genome Sequencing Center for Infectious Disease"/>
            <person name="Wu L."/>
            <person name="Ma J."/>
        </authorList>
    </citation>
    <scope>NUCLEOTIDE SEQUENCE [LARGE SCALE GENOMIC DNA]</scope>
    <source>
        <strain evidence="9 10">JCM 4805</strain>
    </source>
</reference>
<accession>A0ABN1AWN9</accession>
<keyword evidence="4" id="KW-0788">Thiol protease</keyword>
<feature type="coiled-coil region" evidence="5">
    <location>
        <begin position="156"/>
        <end position="194"/>
    </location>
</feature>
<dbReference type="EMBL" id="BAAABY010000044">
    <property type="protein sequence ID" value="GAA0485414.1"/>
    <property type="molecule type" value="Genomic_DNA"/>
</dbReference>
<feature type="chain" id="PRO_5045313631" evidence="7">
    <location>
        <begin position="30"/>
        <end position="383"/>
    </location>
</feature>
<dbReference type="SUPFAM" id="SSF54001">
    <property type="entry name" value="Cysteine proteinases"/>
    <property type="match status" value="1"/>
</dbReference>
<evidence type="ECO:0000256" key="3">
    <source>
        <dbReference type="ARBA" id="ARBA00022801"/>
    </source>
</evidence>
<keyword evidence="5" id="KW-0175">Coiled coil</keyword>
<feature type="domain" description="NlpC/P60" evidence="8">
    <location>
        <begin position="234"/>
        <end position="355"/>
    </location>
</feature>
<protein>
    <submittedName>
        <fullName evidence="9">NlpC/P60 family protein</fullName>
    </submittedName>
</protein>